<dbReference type="PROSITE" id="PS51007">
    <property type="entry name" value="CYTC"/>
    <property type="match status" value="1"/>
</dbReference>
<dbReference type="RefSeq" id="WP_161347866.1">
    <property type="nucleotide sequence ID" value="NZ_BMGW01000010.1"/>
</dbReference>
<dbReference type="InterPro" id="IPR002327">
    <property type="entry name" value="Cyt_c_1A/1B"/>
</dbReference>
<evidence type="ECO:0000256" key="2">
    <source>
        <dbReference type="ARBA" id="ARBA00022617"/>
    </source>
</evidence>
<name>A0A6L8VJW2_9RHOB</name>
<keyword evidence="2 6" id="KW-0349">Heme</keyword>
<feature type="domain" description="Cytochrome c" evidence="7">
    <location>
        <begin position="77"/>
        <end position="175"/>
    </location>
</feature>
<dbReference type="Pfam" id="PF00034">
    <property type="entry name" value="Cytochrom_C"/>
    <property type="match status" value="1"/>
</dbReference>
<protein>
    <submittedName>
        <fullName evidence="8">C-type cytochrome</fullName>
    </submittedName>
</protein>
<dbReference type="InterPro" id="IPR036909">
    <property type="entry name" value="Cyt_c-like_dom_sf"/>
</dbReference>
<keyword evidence="3 6" id="KW-0479">Metal-binding</keyword>
<evidence type="ECO:0000256" key="4">
    <source>
        <dbReference type="ARBA" id="ARBA00022982"/>
    </source>
</evidence>
<dbReference type="InterPro" id="IPR009056">
    <property type="entry name" value="Cyt_c-like_dom"/>
</dbReference>
<comment type="caution">
    <text evidence="8">The sequence shown here is derived from an EMBL/GenBank/DDBJ whole genome shotgun (WGS) entry which is preliminary data.</text>
</comment>
<evidence type="ECO:0000313" key="9">
    <source>
        <dbReference type="Proteomes" id="UP000477083"/>
    </source>
</evidence>
<accession>A0A6L8VJW2</accession>
<keyword evidence="1" id="KW-0813">Transport</keyword>
<dbReference type="OrthoDB" id="9805828at2"/>
<reference evidence="8 9" key="1">
    <citation type="submission" date="2020-01" db="EMBL/GenBank/DDBJ databases">
        <title>Frigidibacter albus SP32T (=CGMCC 1.13995T).</title>
        <authorList>
            <person name="Liao X."/>
        </authorList>
    </citation>
    <scope>NUCLEOTIDE SEQUENCE [LARGE SCALE GENOMIC DNA]</scope>
    <source>
        <strain evidence="8 9">SP32</strain>
    </source>
</reference>
<dbReference type="PANTHER" id="PTHR11961">
    <property type="entry name" value="CYTOCHROME C"/>
    <property type="match status" value="1"/>
</dbReference>
<evidence type="ECO:0000256" key="3">
    <source>
        <dbReference type="ARBA" id="ARBA00022723"/>
    </source>
</evidence>
<evidence type="ECO:0000313" key="8">
    <source>
        <dbReference type="EMBL" id="MZQ90483.1"/>
    </source>
</evidence>
<evidence type="ECO:0000256" key="1">
    <source>
        <dbReference type="ARBA" id="ARBA00022448"/>
    </source>
</evidence>
<dbReference type="Proteomes" id="UP000477083">
    <property type="component" value="Unassembled WGS sequence"/>
</dbReference>
<dbReference type="Gene3D" id="1.10.760.10">
    <property type="entry name" value="Cytochrome c-like domain"/>
    <property type="match status" value="1"/>
</dbReference>
<dbReference type="AlphaFoldDB" id="A0A6L8VJW2"/>
<dbReference type="PRINTS" id="PR00604">
    <property type="entry name" value="CYTCHRMECIAB"/>
</dbReference>
<keyword evidence="4" id="KW-0249">Electron transport</keyword>
<dbReference type="GO" id="GO:0046872">
    <property type="term" value="F:metal ion binding"/>
    <property type="evidence" value="ECO:0007669"/>
    <property type="project" value="UniProtKB-KW"/>
</dbReference>
<gene>
    <name evidence="8" type="ORF">GS660_15410</name>
</gene>
<dbReference type="GO" id="GO:0020037">
    <property type="term" value="F:heme binding"/>
    <property type="evidence" value="ECO:0007669"/>
    <property type="project" value="InterPro"/>
</dbReference>
<proteinExistence type="predicted"/>
<organism evidence="8 9">
    <name type="scientific">Frigidibacter albus</name>
    <dbReference type="NCBI Taxonomy" id="1465486"/>
    <lineage>
        <taxon>Bacteria</taxon>
        <taxon>Pseudomonadati</taxon>
        <taxon>Pseudomonadota</taxon>
        <taxon>Alphaproteobacteria</taxon>
        <taxon>Rhodobacterales</taxon>
        <taxon>Paracoccaceae</taxon>
        <taxon>Frigidibacter</taxon>
    </lineage>
</organism>
<dbReference type="GO" id="GO:0009055">
    <property type="term" value="F:electron transfer activity"/>
    <property type="evidence" value="ECO:0007669"/>
    <property type="project" value="InterPro"/>
</dbReference>
<dbReference type="EMBL" id="WWNR01000010">
    <property type="protein sequence ID" value="MZQ90483.1"/>
    <property type="molecule type" value="Genomic_DNA"/>
</dbReference>
<dbReference type="SUPFAM" id="SSF46626">
    <property type="entry name" value="Cytochrome c"/>
    <property type="match status" value="1"/>
</dbReference>
<evidence type="ECO:0000259" key="7">
    <source>
        <dbReference type="PROSITE" id="PS51007"/>
    </source>
</evidence>
<evidence type="ECO:0000256" key="5">
    <source>
        <dbReference type="ARBA" id="ARBA00023004"/>
    </source>
</evidence>
<keyword evidence="5 6" id="KW-0408">Iron</keyword>
<keyword evidence="9" id="KW-1185">Reference proteome</keyword>
<evidence type="ECO:0000256" key="6">
    <source>
        <dbReference type="PROSITE-ProRule" id="PRU00433"/>
    </source>
</evidence>
<sequence length="176" mass="17780">MFDTMTLTKAGGALCGSLLILLLGNWAAEGLYHTGPSGHGGEGELAQAYAIDTGADDAAGEEVADAGPAFAEVYAAADPAAGERVFGKCRACHKLDGADGVGPHLNGSVDREIAGVAGFAYSDALAGIEGTWTPEEMEAFLASPKGYAPGTKMSFAGLPKVEERANVIAYLATIGG</sequence>